<dbReference type="InterPro" id="IPR036850">
    <property type="entry name" value="NDK-like_dom_sf"/>
</dbReference>
<dbReference type="HAMAP" id="MF_00098">
    <property type="entry name" value="Met_tRNA_synth_type1"/>
    <property type="match status" value="1"/>
</dbReference>
<evidence type="ECO:0000256" key="15">
    <source>
        <dbReference type="PROSITE-ProRule" id="PRU00706"/>
    </source>
</evidence>
<dbReference type="Gene3D" id="2.40.50.140">
    <property type="entry name" value="Nucleic acid-binding proteins"/>
    <property type="match status" value="1"/>
</dbReference>
<evidence type="ECO:0000256" key="8">
    <source>
        <dbReference type="ARBA" id="ARBA00022840"/>
    </source>
</evidence>
<sequence length="930" mass="101193">MERTVVLVKPDAYERGLLAEITRRFESSSLQLVGAKMIVPTRKLARAHYALTIGDADGDDDASAAATEARLSANAAFLSAGPVVALAFEGARAVLSALAIAGDADPRDAQPGTVRGDLASAPERNLVEVSPDAATAKRELSLWFKPDELAAQPADGGAAPSAAPSSTAAGCTGGSAATAGPRLPRRGERNVLVTSALPYVNNVPHLGNIIGCVLSADVYARYLRQRRVNVIYMCGTDEYGTATEIKALAEGLTPQQICDKYHAIHRDVYAWFDIRFDQFGRTSTPEQTEIVQAMFWDVHANGYTLTKTTEQLYSEPLGKFLADRYVQGSCPLCGYDDARGDQCDACGKLLNPTELINPRCVASGTTPVVRTTEHMYIDLPRLAEPLEQWIGKASVDGFWTHNSLMTTNSWLKGGLQPRCITRDLKWGVQVPLDGWGHKVFYVWFDAPIGYISITAAYAGSAWREWWQPEPEMDVKLMQFMGKDNIPFHTVIFPATLIASGRPWLRMHHISTTEYLNYEEGKFSKSRGTGVFGDSVQETGIPVCVLRYYLLATRPEASDSAFRWDDLAAKNNNELLANLGNFVNRATTFTKAKFGGLVPEHQGLGGDAERKLVREVNESLKQYHAALENVSLREGLRIAMVLSRLGNAYLQDAAPWKSIKLDPPAAATCCAVALNLCRLLAVVFEPYMGAAFSAQLFRMLGLEHTDSSSYIPDTFELMLTTGHPLGEPELLFRTITDEEVAALRARFGGTQEEATSGTHAPEPEFAADLRVGEIVDVQPHAESIDRLWVLSVDLGSERRQIVAGVREHYAAPSELLGKKVVIVCNLKAVSLRGVESRGMMLCAAKKEEFGLLLAPQAAPPGARVFAGELRNPGEQPGGGGFTYPILELKEFQKIQLTVGAGLVGMFKKAHPLNVDGAPVVAERVSEGAKIK</sequence>
<keyword evidence="6 16" id="KW-0436">Ligase</keyword>
<evidence type="ECO:0000256" key="17">
    <source>
        <dbReference type="SAM" id="MobiDB-lite"/>
    </source>
</evidence>
<dbReference type="InterPro" id="IPR034907">
    <property type="entry name" value="NDK-like_dom"/>
</dbReference>
<dbReference type="GO" id="GO:0017101">
    <property type="term" value="C:aminoacyl-tRNA synthetase multienzyme complex"/>
    <property type="evidence" value="ECO:0007669"/>
    <property type="project" value="TreeGrafter"/>
</dbReference>
<dbReference type="Gene3D" id="3.40.50.620">
    <property type="entry name" value="HUPs"/>
    <property type="match status" value="1"/>
</dbReference>
<dbReference type="GO" id="GO:0000049">
    <property type="term" value="F:tRNA binding"/>
    <property type="evidence" value="ECO:0007669"/>
    <property type="project" value="UniProtKB-UniRule"/>
</dbReference>
<dbReference type="SUPFAM" id="SSF54919">
    <property type="entry name" value="Nucleoside diphosphate kinase, NDK"/>
    <property type="match status" value="1"/>
</dbReference>
<dbReference type="SUPFAM" id="SSF52374">
    <property type="entry name" value="Nucleotidylyl transferase"/>
    <property type="match status" value="1"/>
</dbReference>
<evidence type="ECO:0000256" key="13">
    <source>
        <dbReference type="ARBA" id="ARBA00047364"/>
    </source>
</evidence>
<dbReference type="PANTHER" id="PTHR45765">
    <property type="entry name" value="METHIONINE--TRNA LIGASE"/>
    <property type="match status" value="1"/>
</dbReference>
<organism evidence="19 20">
    <name type="scientific">Diacronema lutheri</name>
    <name type="common">Unicellular marine alga</name>
    <name type="synonym">Monochrysis lutheri</name>
    <dbReference type="NCBI Taxonomy" id="2081491"/>
    <lineage>
        <taxon>Eukaryota</taxon>
        <taxon>Haptista</taxon>
        <taxon>Haptophyta</taxon>
        <taxon>Pavlovophyceae</taxon>
        <taxon>Pavlovales</taxon>
        <taxon>Pavlovaceae</taxon>
        <taxon>Diacronema</taxon>
    </lineage>
</organism>
<keyword evidence="4" id="KW-0963">Cytoplasm</keyword>
<keyword evidence="9 14" id="KW-0694">RNA-binding</keyword>
<dbReference type="NCBIfam" id="TIGR00398">
    <property type="entry name" value="metG"/>
    <property type="match status" value="1"/>
</dbReference>
<comment type="caution">
    <text evidence="19">The sequence shown here is derived from an EMBL/GenBank/DDBJ whole genome shotgun (WGS) entry which is preliminary data.</text>
</comment>
<evidence type="ECO:0000256" key="11">
    <source>
        <dbReference type="ARBA" id="ARBA00023146"/>
    </source>
</evidence>
<dbReference type="InterPro" id="IPR015413">
    <property type="entry name" value="Methionyl/Leucyl_tRNA_Synth"/>
</dbReference>
<dbReference type="CDD" id="cd07957">
    <property type="entry name" value="Anticodon_Ia_Met"/>
    <property type="match status" value="1"/>
</dbReference>
<dbReference type="Pfam" id="PF09334">
    <property type="entry name" value="tRNA-synt_1g"/>
    <property type="match status" value="1"/>
</dbReference>
<dbReference type="Proteomes" id="UP000751190">
    <property type="component" value="Unassembled WGS sequence"/>
</dbReference>
<dbReference type="InterPro" id="IPR009080">
    <property type="entry name" value="tRNAsynth_Ia_anticodon-bd"/>
</dbReference>
<keyword evidence="7 16" id="KW-0547">Nucleotide-binding</keyword>
<dbReference type="InterPro" id="IPR041872">
    <property type="entry name" value="Anticodon_Met"/>
</dbReference>
<protein>
    <recommendedName>
        <fullName evidence="3">methionine--tRNA ligase</fullName>
        <ecNumber evidence="3">6.1.1.10</ecNumber>
    </recommendedName>
    <alternativeName>
        <fullName evidence="12">Methionyl-tRNA synthetase</fullName>
    </alternativeName>
</protein>
<keyword evidence="11 16" id="KW-0030">Aminoacyl-tRNA synthetase</keyword>
<dbReference type="OrthoDB" id="5844513at2759"/>
<dbReference type="PRINTS" id="PR01041">
    <property type="entry name" value="TRNASYNTHMET"/>
</dbReference>
<evidence type="ECO:0000256" key="16">
    <source>
        <dbReference type="RuleBase" id="RU363039"/>
    </source>
</evidence>
<dbReference type="PANTHER" id="PTHR45765:SF1">
    <property type="entry name" value="METHIONINE--TRNA LIGASE, CYTOPLASMIC"/>
    <property type="match status" value="1"/>
</dbReference>
<accession>A0A8J6C951</accession>
<evidence type="ECO:0000256" key="10">
    <source>
        <dbReference type="ARBA" id="ARBA00022917"/>
    </source>
</evidence>
<feature type="compositionally biased region" description="Low complexity" evidence="17">
    <location>
        <begin position="153"/>
        <end position="181"/>
    </location>
</feature>
<dbReference type="Gene3D" id="1.10.730.10">
    <property type="entry name" value="Isoleucyl-tRNA Synthetase, Domain 1"/>
    <property type="match status" value="1"/>
</dbReference>
<dbReference type="GO" id="GO:0005524">
    <property type="term" value="F:ATP binding"/>
    <property type="evidence" value="ECO:0007669"/>
    <property type="project" value="UniProtKB-KW"/>
</dbReference>
<keyword evidence="8 16" id="KW-0067">ATP-binding</keyword>
<dbReference type="InterPro" id="IPR023458">
    <property type="entry name" value="Met-tRNA_ligase_1"/>
</dbReference>
<evidence type="ECO:0000256" key="14">
    <source>
        <dbReference type="PROSITE-ProRule" id="PRU00209"/>
    </source>
</evidence>
<dbReference type="SUPFAM" id="SSF50249">
    <property type="entry name" value="Nucleic acid-binding proteins"/>
    <property type="match status" value="1"/>
</dbReference>
<dbReference type="InterPro" id="IPR012340">
    <property type="entry name" value="NA-bd_OB-fold"/>
</dbReference>
<dbReference type="GO" id="GO:0006431">
    <property type="term" value="P:methionyl-tRNA aminoacylation"/>
    <property type="evidence" value="ECO:0007669"/>
    <property type="project" value="InterPro"/>
</dbReference>
<dbReference type="Pfam" id="PF01588">
    <property type="entry name" value="tRNA_bind"/>
    <property type="match status" value="1"/>
</dbReference>
<dbReference type="NCBIfam" id="NF001100">
    <property type="entry name" value="PRK00133.1"/>
    <property type="match status" value="1"/>
</dbReference>
<gene>
    <name evidence="19" type="ORF">KFE25_002505</name>
</gene>
<dbReference type="GO" id="GO:0005829">
    <property type="term" value="C:cytosol"/>
    <property type="evidence" value="ECO:0007669"/>
    <property type="project" value="TreeGrafter"/>
</dbReference>
<dbReference type="InterPro" id="IPR033911">
    <property type="entry name" value="MetRS_core"/>
</dbReference>
<dbReference type="PROSITE" id="PS50886">
    <property type="entry name" value="TRBD"/>
    <property type="match status" value="1"/>
</dbReference>
<comment type="caution">
    <text evidence="15">Lacks conserved residue(s) required for the propagation of feature annotation.</text>
</comment>
<comment type="subcellular location">
    <subcellularLocation>
        <location evidence="1">Cytoplasm</location>
    </subcellularLocation>
</comment>
<dbReference type="GO" id="GO:0004825">
    <property type="term" value="F:methionine-tRNA ligase activity"/>
    <property type="evidence" value="ECO:0007669"/>
    <property type="project" value="UniProtKB-EC"/>
</dbReference>
<proteinExistence type="inferred from homology"/>
<evidence type="ECO:0000259" key="18">
    <source>
        <dbReference type="PROSITE" id="PS50886"/>
    </source>
</evidence>
<evidence type="ECO:0000256" key="3">
    <source>
        <dbReference type="ARBA" id="ARBA00012838"/>
    </source>
</evidence>
<evidence type="ECO:0000256" key="1">
    <source>
        <dbReference type="ARBA" id="ARBA00004496"/>
    </source>
</evidence>
<name>A0A8J6C951_DIALT</name>
<comment type="similarity">
    <text evidence="15">Belongs to the NDK family.</text>
</comment>
<dbReference type="InterPro" id="IPR001412">
    <property type="entry name" value="aa-tRNA-synth_I_CS"/>
</dbReference>
<evidence type="ECO:0000256" key="9">
    <source>
        <dbReference type="ARBA" id="ARBA00022884"/>
    </source>
</evidence>
<dbReference type="CDD" id="cd00814">
    <property type="entry name" value="MetRS_core"/>
    <property type="match status" value="1"/>
</dbReference>
<reference evidence="19" key="1">
    <citation type="submission" date="2021-05" db="EMBL/GenBank/DDBJ databases">
        <title>The genome of the haptophyte Pavlova lutheri (Diacronema luteri, Pavlovales) - a model for lipid biosynthesis in eukaryotic algae.</title>
        <authorList>
            <person name="Hulatt C.J."/>
            <person name="Posewitz M.C."/>
        </authorList>
    </citation>
    <scope>NUCLEOTIDE SEQUENCE</scope>
    <source>
        <strain evidence="19">NIVA-4/92</strain>
    </source>
</reference>
<dbReference type="InterPro" id="IPR014758">
    <property type="entry name" value="Met-tRNA_synth"/>
</dbReference>
<dbReference type="AlphaFoldDB" id="A0A8J6C951"/>
<evidence type="ECO:0000256" key="6">
    <source>
        <dbReference type="ARBA" id="ARBA00022598"/>
    </source>
</evidence>
<dbReference type="SMART" id="SM00562">
    <property type="entry name" value="NDK"/>
    <property type="match status" value="1"/>
</dbReference>
<comment type="similarity">
    <text evidence="2 16">Belongs to the class-I aminoacyl-tRNA synthetase family.</text>
</comment>
<dbReference type="Pfam" id="PF00334">
    <property type="entry name" value="NDK"/>
    <property type="match status" value="1"/>
</dbReference>
<dbReference type="FunFam" id="2.20.28.20:FF:000001">
    <property type="entry name" value="Methionine--tRNA ligase"/>
    <property type="match status" value="1"/>
</dbReference>
<dbReference type="InterPro" id="IPR014729">
    <property type="entry name" value="Rossmann-like_a/b/a_fold"/>
</dbReference>
<evidence type="ECO:0000313" key="20">
    <source>
        <dbReference type="Proteomes" id="UP000751190"/>
    </source>
</evidence>
<dbReference type="EC" id="6.1.1.10" evidence="3"/>
<dbReference type="EMBL" id="JAGTXO010000044">
    <property type="protein sequence ID" value="KAG8459098.1"/>
    <property type="molecule type" value="Genomic_DNA"/>
</dbReference>
<dbReference type="InterPro" id="IPR029038">
    <property type="entry name" value="MetRS_Zn"/>
</dbReference>
<evidence type="ECO:0000256" key="2">
    <source>
        <dbReference type="ARBA" id="ARBA00005594"/>
    </source>
</evidence>
<keyword evidence="5 14" id="KW-0820">tRNA-binding</keyword>
<comment type="catalytic activity">
    <reaction evidence="13">
        <text>tRNA(Met) + L-methionine + ATP = L-methionyl-tRNA(Met) + AMP + diphosphate</text>
        <dbReference type="Rhea" id="RHEA:13481"/>
        <dbReference type="Rhea" id="RHEA-COMP:9667"/>
        <dbReference type="Rhea" id="RHEA-COMP:9698"/>
        <dbReference type="ChEBI" id="CHEBI:30616"/>
        <dbReference type="ChEBI" id="CHEBI:33019"/>
        <dbReference type="ChEBI" id="CHEBI:57844"/>
        <dbReference type="ChEBI" id="CHEBI:78442"/>
        <dbReference type="ChEBI" id="CHEBI:78530"/>
        <dbReference type="ChEBI" id="CHEBI:456215"/>
        <dbReference type="EC" id="6.1.1.10"/>
    </reaction>
</comment>
<keyword evidence="10 16" id="KW-0648">Protein biosynthesis</keyword>
<dbReference type="Pfam" id="PF19303">
    <property type="entry name" value="Anticodon_3"/>
    <property type="match status" value="1"/>
</dbReference>
<feature type="domain" description="TRNA-binding" evidence="18">
    <location>
        <begin position="762"/>
        <end position="864"/>
    </location>
</feature>
<dbReference type="OMA" id="HLNTTEY"/>
<evidence type="ECO:0000313" key="19">
    <source>
        <dbReference type="EMBL" id="KAG8459098.1"/>
    </source>
</evidence>
<dbReference type="Gene3D" id="3.30.70.141">
    <property type="entry name" value="Nucleoside diphosphate kinase-like domain"/>
    <property type="match status" value="1"/>
</dbReference>
<dbReference type="InterPro" id="IPR002547">
    <property type="entry name" value="tRNA-bd_dom"/>
</dbReference>
<feature type="region of interest" description="Disordered" evidence="17">
    <location>
        <begin position="153"/>
        <end position="183"/>
    </location>
</feature>
<dbReference type="PROSITE" id="PS51374">
    <property type="entry name" value="NDPK_LIKE"/>
    <property type="match status" value="1"/>
</dbReference>
<dbReference type="PROSITE" id="PS00178">
    <property type="entry name" value="AA_TRNA_LIGASE_I"/>
    <property type="match status" value="1"/>
</dbReference>
<evidence type="ECO:0000256" key="5">
    <source>
        <dbReference type="ARBA" id="ARBA00022555"/>
    </source>
</evidence>
<dbReference type="Gene3D" id="2.20.28.20">
    <property type="entry name" value="Methionyl-tRNA synthetase, Zn-domain"/>
    <property type="match status" value="1"/>
</dbReference>
<dbReference type="SUPFAM" id="SSF57770">
    <property type="entry name" value="Methionyl-tRNA synthetase (MetRS), Zn-domain"/>
    <property type="match status" value="1"/>
</dbReference>
<dbReference type="SUPFAM" id="SSF47323">
    <property type="entry name" value="Anticodon-binding domain of a subclass of class I aminoacyl-tRNA synthetases"/>
    <property type="match status" value="1"/>
</dbReference>
<evidence type="ECO:0000256" key="12">
    <source>
        <dbReference type="ARBA" id="ARBA00030904"/>
    </source>
</evidence>
<evidence type="ECO:0000256" key="7">
    <source>
        <dbReference type="ARBA" id="ARBA00022741"/>
    </source>
</evidence>
<evidence type="ECO:0000256" key="4">
    <source>
        <dbReference type="ARBA" id="ARBA00022490"/>
    </source>
</evidence>
<keyword evidence="20" id="KW-1185">Reference proteome</keyword>